<gene>
    <name evidence="1" type="ORF">B9Q03_05930</name>
</gene>
<name>A0A2R6AWP4_9ARCH</name>
<evidence type="ECO:0000313" key="1">
    <source>
        <dbReference type="EMBL" id="PSN90810.1"/>
    </source>
</evidence>
<proteinExistence type="predicted"/>
<dbReference type="AlphaFoldDB" id="A0A2R6AWP4"/>
<protein>
    <submittedName>
        <fullName evidence="1">Uncharacterized protein</fullName>
    </submittedName>
</protein>
<organism evidence="1 2">
    <name type="scientific">Candidatus Marsarchaeota G2 archaeon OSP_D</name>
    <dbReference type="NCBI Taxonomy" id="1978157"/>
    <lineage>
        <taxon>Archaea</taxon>
        <taxon>Candidatus Marsarchaeota</taxon>
        <taxon>Candidatus Marsarchaeota group 2</taxon>
    </lineage>
</organism>
<evidence type="ECO:0000313" key="2">
    <source>
        <dbReference type="Proteomes" id="UP000240322"/>
    </source>
</evidence>
<dbReference type="EMBL" id="NEXE01000046">
    <property type="protein sequence ID" value="PSN90810.1"/>
    <property type="molecule type" value="Genomic_DNA"/>
</dbReference>
<dbReference type="Proteomes" id="UP000240322">
    <property type="component" value="Unassembled WGS sequence"/>
</dbReference>
<sequence length="135" mass="15195">MTNENMGTGLSGISGASVRSVSQLRPIRSYKVEGCGGTIYLYVFTTQLGEKVAVLTYHDPYYDNEYEDVYAASLIASKNTGYRLLRDAYDLYKQLHPNSPNPFLEFEEQYEEEMELFNTIAAIACEDSTFLSGKV</sequence>
<reference evidence="1 2" key="1">
    <citation type="submission" date="2017-04" db="EMBL/GenBank/DDBJ databases">
        <title>Novel microbial lineages endemic to geothermal iron-oxide mats fill important gaps in the evolutionary history of Archaea.</title>
        <authorList>
            <person name="Jay Z.J."/>
            <person name="Beam J.P."/>
            <person name="Dlakic M."/>
            <person name="Rusch D.B."/>
            <person name="Kozubal M.A."/>
            <person name="Inskeep W.P."/>
        </authorList>
    </citation>
    <scope>NUCLEOTIDE SEQUENCE [LARGE SCALE GENOMIC DNA]</scope>
    <source>
        <strain evidence="1">OSP_D</strain>
    </source>
</reference>
<comment type="caution">
    <text evidence="1">The sequence shown here is derived from an EMBL/GenBank/DDBJ whole genome shotgun (WGS) entry which is preliminary data.</text>
</comment>
<accession>A0A2R6AWP4</accession>